<dbReference type="SUPFAM" id="SSF51569">
    <property type="entry name" value="Aldolase"/>
    <property type="match status" value="1"/>
</dbReference>
<feature type="binding site" evidence="12">
    <location>
        <position position="205"/>
    </location>
    <ligand>
        <name>pyruvate</name>
        <dbReference type="ChEBI" id="CHEBI:15361"/>
    </ligand>
</feature>
<comment type="similarity">
    <text evidence="3 12 13">Belongs to the DapA family.</text>
</comment>
<keyword evidence="10 12" id="KW-0704">Schiff base</keyword>
<name>A0ABU0E450_9FIRM</name>
<gene>
    <name evidence="12" type="primary">dapA</name>
    <name evidence="14" type="ORF">J2S15_002431</name>
</gene>
<sequence>MKIEGMITAMVTPFRADYTINEEMTKELIEKLIADGVDGIFILGTNGEFQSLSDEEKVSFCRLVVDIVDKRVAVYAGAGSCGTKLSIDLANKMNDVGVDAVSLIAPYFQKLSDKELIAHYKTIAENVDLPILLYNIPSLTGNPISLEVVKELSDVKNIKGIKDSSGDFDNMKAYIEVTKEKDFIVLAGSDSMILKALQAGATGAVAATSNLLTKIDVAIYQNYLKGDIEAAQKAQLDIETLRGVNKLKIQPAVLKRSLVLSGLNVGEVRLPLETPTKEDDKKIQEMLDYYKGKL</sequence>
<evidence type="ECO:0000256" key="3">
    <source>
        <dbReference type="ARBA" id="ARBA00007592"/>
    </source>
</evidence>
<evidence type="ECO:0000256" key="1">
    <source>
        <dbReference type="ARBA" id="ARBA00003294"/>
    </source>
</evidence>
<dbReference type="InterPro" id="IPR020625">
    <property type="entry name" value="Schiff_base-form_aldolases_AS"/>
</dbReference>
<evidence type="ECO:0000256" key="13">
    <source>
        <dbReference type="PIRNR" id="PIRNR001365"/>
    </source>
</evidence>
<dbReference type="PANTHER" id="PTHR12128:SF66">
    <property type="entry name" value="4-HYDROXY-2-OXOGLUTARATE ALDOLASE, MITOCHONDRIAL"/>
    <property type="match status" value="1"/>
</dbReference>
<keyword evidence="5 12" id="KW-0963">Cytoplasm</keyword>
<evidence type="ECO:0000256" key="2">
    <source>
        <dbReference type="ARBA" id="ARBA00005120"/>
    </source>
</evidence>
<dbReference type="InterPro" id="IPR002220">
    <property type="entry name" value="DapA-like"/>
</dbReference>
<evidence type="ECO:0000256" key="11">
    <source>
        <dbReference type="ARBA" id="ARBA00047836"/>
    </source>
</evidence>
<comment type="pathway">
    <text evidence="2 12">Amino-acid biosynthesis; L-lysine biosynthesis via DAP pathway; (S)-tetrahydrodipicolinate from L-aspartate: step 3/4.</text>
</comment>
<dbReference type="InterPro" id="IPR005263">
    <property type="entry name" value="DapA"/>
</dbReference>
<evidence type="ECO:0000313" key="14">
    <source>
        <dbReference type="EMBL" id="MDQ0361681.1"/>
    </source>
</evidence>
<dbReference type="PANTHER" id="PTHR12128">
    <property type="entry name" value="DIHYDRODIPICOLINATE SYNTHASE"/>
    <property type="match status" value="1"/>
</dbReference>
<dbReference type="EC" id="4.3.3.7" evidence="4 12"/>
<reference evidence="14 15" key="1">
    <citation type="submission" date="2023-07" db="EMBL/GenBank/DDBJ databases">
        <title>Genomic Encyclopedia of Type Strains, Phase IV (KMG-IV): sequencing the most valuable type-strain genomes for metagenomic binning, comparative biology and taxonomic classification.</title>
        <authorList>
            <person name="Goeker M."/>
        </authorList>
    </citation>
    <scope>NUCLEOTIDE SEQUENCE [LARGE SCALE GENOMIC DNA]</scope>
    <source>
        <strain evidence="14 15">DSM 16784</strain>
    </source>
</reference>
<feature type="active site" description="Schiff-base intermediate with substrate" evidence="12">
    <location>
        <position position="162"/>
    </location>
</feature>
<dbReference type="InterPro" id="IPR013785">
    <property type="entry name" value="Aldolase_TIM"/>
</dbReference>
<comment type="caution">
    <text evidence="14">The sequence shown here is derived from an EMBL/GenBank/DDBJ whole genome shotgun (WGS) entry which is preliminary data.</text>
</comment>
<dbReference type="PIRSF" id="PIRSF001365">
    <property type="entry name" value="DHDPS"/>
    <property type="match status" value="1"/>
</dbReference>
<comment type="catalytic activity">
    <reaction evidence="11 12">
        <text>L-aspartate 4-semialdehyde + pyruvate = (2S,4S)-4-hydroxy-2,3,4,5-tetrahydrodipicolinate + H2O + H(+)</text>
        <dbReference type="Rhea" id="RHEA:34171"/>
        <dbReference type="ChEBI" id="CHEBI:15361"/>
        <dbReference type="ChEBI" id="CHEBI:15377"/>
        <dbReference type="ChEBI" id="CHEBI:15378"/>
        <dbReference type="ChEBI" id="CHEBI:67139"/>
        <dbReference type="ChEBI" id="CHEBI:537519"/>
        <dbReference type="EC" id="4.3.3.7"/>
    </reaction>
</comment>
<dbReference type="PRINTS" id="PR00146">
    <property type="entry name" value="DHPICSNTHASE"/>
</dbReference>
<comment type="caution">
    <text evidence="12">Lacks conserved residue(s) required for the propagation of feature annotation.</text>
</comment>
<evidence type="ECO:0000256" key="9">
    <source>
        <dbReference type="ARBA" id="ARBA00023239"/>
    </source>
</evidence>
<evidence type="ECO:0000256" key="7">
    <source>
        <dbReference type="ARBA" id="ARBA00022915"/>
    </source>
</evidence>
<dbReference type="CDD" id="cd00408">
    <property type="entry name" value="DHDPS-like"/>
    <property type="match status" value="1"/>
</dbReference>
<comment type="caution">
    <text evidence="12">Was originally thought to be a dihydrodipicolinate synthase (DHDPS), catalyzing the condensation of (S)-aspartate-beta-semialdehyde [(S)-ASA] and pyruvate to dihydrodipicolinate (DHDP). However, it was shown in E.coli that the product of the enzymatic reaction is not dihydrodipicolinate but in fact (4S)-4-hydroxy-2,3,4,5-tetrahydro-(2S)-dipicolinic acid (HTPA), and that the consecutive dehydration reaction leading to DHDP is not spontaneous but catalyzed by DapB.</text>
</comment>
<dbReference type="NCBIfam" id="TIGR00674">
    <property type="entry name" value="dapA"/>
    <property type="match status" value="1"/>
</dbReference>
<evidence type="ECO:0000256" key="12">
    <source>
        <dbReference type="HAMAP-Rule" id="MF_00418"/>
    </source>
</evidence>
<evidence type="ECO:0000256" key="8">
    <source>
        <dbReference type="ARBA" id="ARBA00023154"/>
    </source>
</evidence>
<dbReference type="EMBL" id="JAUSUR010000004">
    <property type="protein sequence ID" value="MDQ0361681.1"/>
    <property type="molecule type" value="Genomic_DNA"/>
</dbReference>
<keyword evidence="8 12" id="KW-0457">Lysine biosynthesis</keyword>
<dbReference type="RefSeq" id="WP_307408611.1">
    <property type="nucleotide sequence ID" value="NZ_JAUSUR010000004.1"/>
</dbReference>
<dbReference type="PROSITE" id="PS00666">
    <property type="entry name" value="DHDPS_2"/>
    <property type="match status" value="1"/>
</dbReference>
<keyword evidence="15" id="KW-1185">Reference proteome</keyword>
<accession>A0ABU0E450</accession>
<dbReference type="HAMAP" id="MF_00418">
    <property type="entry name" value="DapA"/>
    <property type="match status" value="1"/>
</dbReference>
<evidence type="ECO:0000256" key="10">
    <source>
        <dbReference type="ARBA" id="ARBA00023270"/>
    </source>
</evidence>
<keyword evidence="9 12" id="KW-0456">Lyase</keyword>
<evidence type="ECO:0000256" key="5">
    <source>
        <dbReference type="ARBA" id="ARBA00022490"/>
    </source>
</evidence>
<proteinExistence type="inferred from homology"/>
<keyword evidence="7 12" id="KW-0220">Diaminopimelate biosynthesis</keyword>
<dbReference type="Gene3D" id="3.20.20.70">
    <property type="entry name" value="Aldolase class I"/>
    <property type="match status" value="1"/>
</dbReference>
<dbReference type="Pfam" id="PF00701">
    <property type="entry name" value="DHDPS"/>
    <property type="match status" value="1"/>
</dbReference>
<organism evidence="14 15">
    <name type="scientific">Breznakia pachnodae</name>
    <dbReference type="NCBI Taxonomy" id="265178"/>
    <lineage>
        <taxon>Bacteria</taxon>
        <taxon>Bacillati</taxon>
        <taxon>Bacillota</taxon>
        <taxon>Erysipelotrichia</taxon>
        <taxon>Erysipelotrichales</taxon>
        <taxon>Erysipelotrichaceae</taxon>
        <taxon>Breznakia</taxon>
    </lineage>
</organism>
<feature type="active site" description="Proton donor/acceptor" evidence="12">
    <location>
        <position position="134"/>
    </location>
</feature>
<protein>
    <recommendedName>
        <fullName evidence="4 12">4-hydroxy-tetrahydrodipicolinate synthase</fullName>
        <shortName evidence="12">HTPA synthase</shortName>
        <ecNumber evidence="4 12">4.3.3.7</ecNumber>
    </recommendedName>
</protein>
<keyword evidence="6 12" id="KW-0028">Amino-acid biosynthesis</keyword>
<comment type="subcellular location">
    <subcellularLocation>
        <location evidence="12">Cytoplasm</location>
    </subcellularLocation>
</comment>
<dbReference type="SMART" id="SM01130">
    <property type="entry name" value="DHDPS"/>
    <property type="match status" value="1"/>
</dbReference>
<evidence type="ECO:0000256" key="4">
    <source>
        <dbReference type="ARBA" id="ARBA00012086"/>
    </source>
</evidence>
<dbReference type="Proteomes" id="UP001230220">
    <property type="component" value="Unassembled WGS sequence"/>
</dbReference>
<feature type="site" description="Part of a proton relay during catalysis" evidence="12">
    <location>
        <position position="45"/>
    </location>
</feature>
<evidence type="ECO:0000313" key="15">
    <source>
        <dbReference type="Proteomes" id="UP001230220"/>
    </source>
</evidence>
<comment type="subunit">
    <text evidence="12">Homotetramer; dimer of dimers.</text>
</comment>
<comment type="function">
    <text evidence="1 12">Catalyzes the condensation of (S)-aspartate-beta-semialdehyde [(S)-ASA] and pyruvate to 4-hydroxy-tetrahydrodipicolinate (HTPA).</text>
</comment>
<dbReference type="GO" id="GO:0008840">
    <property type="term" value="F:4-hydroxy-tetrahydrodipicolinate synthase activity"/>
    <property type="evidence" value="ECO:0007669"/>
    <property type="project" value="UniProtKB-EC"/>
</dbReference>
<evidence type="ECO:0000256" key="6">
    <source>
        <dbReference type="ARBA" id="ARBA00022605"/>
    </source>
</evidence>